<dbReference type="RefSeq" id="XP_010760523.1">
    <property type="nucleotide sequence ID" value="XM_010762221.1"/>
</dbReference>
<dbReference type="InParanoid" id="A0A0A0HUI3"/>
<evidence type="ECO:0000313" key="3">
    <source>
        <dbReference type="Proteomes" id="UP000001628"/>
    </source>
</evidence>
<protein>
    <submittedName>
        <fullName evidence="2">Uncharacterized protein</fullName>
    </submittedName>
</protein>
<keyword evidence="3" id="KW-1185">Reference proteome</keyword>
<name>A0A0A0HUI3_PARBD</name>
<proteinExistence type="predicted"/>
<dbReference type="Proteomes" id="UP000001628">
    <property type="component" value="Unassembled WGS sequence"/>
</dbReference>
<reference evidence="2 3" key="1">
    <citation type="journal article" date="2011" name="PLoS Genet.">
        <title>Comparative genomic analysis of human fungal pathogens causing paracoccidioidomycosis.</title>
        <authorList>
            <person name="Desjardins C.A."/>
            <person name="Champion M.D."/>
            <person name="Holder J.W."/>
            <person name="Muszewska A."/>
            <person name="Goldberg J."/>
            <person name="Bailao A.M."/>
            <person name="Brigido M.M."/>
            <person name="Ferreira M.E."/>
            <person name="Garcia A.M."/>
            <person name="Grynberg M."/>
            <person name="Gujja S."/>
            <person name="Heiman D.I."/>
            <person name="Henn M.R."/>
            <person name="Kodira C.D."/>
            <person name="Leon-Narvaez H."/>
            <person name="Longo L.V."/>
            <person name="Ma L.J."/>
            <person name="Malavazi I."/>
            <person name="Matsuo A.L."/>
            <person name="Morais F.V."/>
            <person name="Pereira M."/>
            <person name="Rodriguez-Brito S."/>
            <person name="Sakthikumar S."/>
            <person name="Salem-Izacc S.M."/>
            <person name="Sykes S.M."/>
            <person name="Teixeira M.M."/>
            <person name="Vallejo M.C."/>
            <person name="Walter M.E."/>
            <person name="Yandava C."/>
            <person name="Young S."/>
            <person name="Zeng Q."/>
            <person name="Zucker J."/>
            <person name="Felipe M.S."/>
            <person name="Goldman G.H."/>
            <person name="Haas B.J."/>
            <person name="McEwen J.G."/>
            <person name="Nino-Vega G."/>
            <person name="Puccia R."/>
            <person name="San-Blas G."/>
            <person name="Soares C.M."/>
            <person name="Birren B.W."/>
            <person name="Cuomo C.A."/>
        </authorList>
    </citation>
    <scope>NUCLEOTIDE SEQUENCE [LARGE SCALE GENOMIC DNA]</scope>
    <source>
        <strain evidence="2 3">Pb18</strain>
    </source>
</reference>
<dbReference type="HOGENOM" id="CLU_129431_0_0_1"/>
<gene>
    <name evidence="2" type="ORF">PADG_11800</name>
</gene>
<evidence type="ECO:0000256" key="1">
    <source>
        <dbReference type="SAM" id="MobiDB-lite"/>
    </source>
</evidence>
<feature type="region of interest" description="Disordered" evidence="1">
    <location>
        <begin position="92"/>
        <end position="125"/>
    </location>
</feature>
<organism evidence="2 3">
    <name type="scientific">Paracoccidioides brasiliensis (strain Pb18)</name>
    <dbReference type="NCBI Taxonomy" id="502780"/>
    <lineage>
        <taxon>Eukaryota</taxon>
        <taxon>Fungi</taxon>
        <taxon>Dikarya</taxon>
        <taxon>Ascomycota</taxon>
        <taxon>Pezizomycotina</taxon>
        <taxon>Eurotiomycetes</taxon>
        <taxon>Eurotiomycetidae</taxon>
        <taxon>Onygenales</taxon>
        <taxon>Ajellomycetaceae</taxon>
        <taxon>Paracoccidioides</taxon>
    </lineage>
</organism>
<evidence type="ECO:0000313" key="2">
    <source>
        <dbReference type="EMBL" id="KGM92013.1"/>
    </source>
</evidence>
<sequence length="125" mass="14259">MDLGEFQLRGRLRPTSANWVFACMRVYHEVPDWLSLSSGIPGFDPVYQSHTKVCLETSEESRRSTLHRLLLKSSSYHFCLNSVIISSFVKSSNHSFKEPPTNNQPRTELRRAVSPTDPSVLFSTE</sequence>
<dbReference type="EMBL" id="KN275961">
    <property type="protein sequence ID" value="KGM92013.1"/>
    <property type="molecule type" value="Genomic_DNA"/>
</dbReference>
<dbReference type="VEuPathDB" id="FungiDB:PADG_11800"/>
<accession>A0A0A0HUI3</accession>
<feature type="compositionally biased region" description="Polar residues" evidence="1">
    <location>
        <begin position="92"/>
        <end position="106"/>
    </location>
</feature>
<dbReference type="GeneID" id="22587697"/>
<dbReference type="KEGG" id="pbn:PADG_11800"/>
<dbReference type="AlphaFoldDB" id="A0A0A0HUI3"/>